<keyword evidence="11" id="KW-1185">Reference proteome</keyword>
<evidence type="ECO:0000313" key="10">
    <source>
        <dbReference type="EMBL" id="WMS88916.1"/>
    </source>
</evidence>
<dbReference type="Pfam" id="PF01400">
    <property type="entry name" value="Astacin"/>
    <property type="match status" value="1"/>
</dbReference>
<name>A0AA51X8F4_9GAMM</name>
<feature type="signal peptide" evidence="8">
    <location>
        <begin position="1"/>
        <end position="22"/>
    </location>
</feature>
<dbReference type="PRINTS" id="PR00480">
    <property type="entry name" value="ASTACIN"/>
</dbReference>
<evidence type="ECO:0000256" key="8">
    <source>
        <dbReference type="SAM" id="SignalP"/>
    </source>
</evidence>
<feature type="domain" description="Peptidase M12A" evidence="9">
    <location>
        <begin position="63"/>
        <end position="251"/>
    </location>
</feature>
<dbReference type="GO" id="GO:0008270">
    <property type="term" value="F:zinc ion binding"/>
    <property type="evidence" value="ECO:0007669"/>
    <property type="project" value="UniProtKB-UniRule"/>
</dbReference>
<dbReference type="Gene3D" id="3.80.10.10">
    <property type="entry name" value="Ribonuclease Inhibitor"/>
    <property type="match status" value="1"/>
</dbReference>
<feature type="binding site" evidence="7">
    <location>
        <position position="158"/>
    </location>
    <ligand>
        <name>Zn(2+)</name>
        <dbReference type="ChEBI" id="CHEBI:29105"/>
        <note>catalytic</note>
    </ligand>
</feature>
<keyword evidence="1 7" id="KW-0645">Protease</keyword>
<dbReference type="SUPFAM" id="SSF55486">
    <property type="entry name" value="Metalloproteases ('zincins'), catalytic domain"/>
    <property type="match status" value="1"/>
</dbReference>
<keyword evidence="5 7" id="KW-0482">Metalloprotease</keyword>
<dbReference type="InterPro" id="IPR034035">
    <property type="entry name" value="Astacin-like_dom"/>
</dbReference>
<feature type="binding site" evidence="7">
    <location>
        <position position="152"/>
    </location>
    <ligand>
        <name>Zn(2+)</name>
        <dbReference type="ChEBI" id="CHEBI:29105"/>
        <note>catalytic</note>
    </ligand>
</feature>
<dbReference type="EMBL" id="CP133548">
    <property type="protein sequence ID" value="WMS88916.1"/>
    <property type="molecule type" value="Genomic_DNA"/>
</dbReference>
<evidence type="ECO:0000256" key="5">
    <source>
        <dbReference type="ARBA" id="ARBA00023049"/>
    </source>
</evidence>
<feature type="active site" evidence="7">
    <location>
        <position position="149"/>
    </location>
</feature>
<proteinExistence type="predicted"/>
<dbReference type="InterPro" id="IPR032675">
    <property type="entry name" value="LRR_dom_sf"/>
</dbReference>
<dbReference type="InterPro" id="IPR024079">
    <property type="entry name" value="MetalloPept_cat_dom_sf"/>
</dbReference>
<dbReference type="PANTHER" id="PTHR10127:SF780">
    <property type="entry name" value="METALLOENDOPEPTIDASE"/>
    <property type="match status" value="1"/>
</dbReference>
<evidence type="ECO:0000259" key="9">
    <source>
        <dbReference type="PROSITE" id="PS51864"/>
    </source>
</evidence>
<dbReference type="Proteomes" id="UP001239782">
    <property type="component" value="Chromosome"/>
</dbReference>
<keyword evidence="2 7" id="KW-0479">Metal-binding</keyword>
<feature type="binding site" evidence="7">
    <location>
        <position position="148"/>
    </location>
    <ligand>
        <name>Zn(2+)</name>
        <dbReference type="ChEBI" id="CHEBI:29105"/>
        <note>catalytic</note>
    </ligand>
</feature>
<keyword evidence="8" id="KW-0732">Signal</keyword>
<dbReference type="Gene3D" id="3.40.390.10">
    <property type="entry name" value="Collagenase (Catalytic Domain)"/>
    <property type="match status" value="1"/>
</dbReference>
<keyword evidence="3 7" id="KW-0378">Hydrolase</keyword>
<dbReference type="Gene3D" id="2.60.120.380">
    <property type="match status" value="3"/>
</dbReference>
<protein>
    <submittedName>
        <fullName evidence="10">M12 family metallopeptidase</fullName>
    </submittedName>
</protein>
<dbReference type="GO" id="GO:0004222">
    <property type="term" value="F:metalloendopeptidase activity"/>
    <property type="evidence" value="ECO:0007669"/>
    <property type="project" value="UniProtKB-UniRule"/>
</dbReference>
<keyword evidence="6" id="KW-0865">Zymogen</keyword>
<dbReference type="Pfam" id="PF04151">
    <property type="entry name" value="PPC"/>
    <property type="match status" value="3"/>
</dbReference>
<dbReference type="CDD" id="cd04280">
    <property type="entry name" value="ZnMc_astacin_like"/>
    <property type="match status" value="1"/>
</dbReference>
<comment type="cofactor">
    <cofactor evidence="7">
        <name>Zn(2+)</name>
        <dbReference type="ChEBI" id="CHEBI:29105"/>
    </cofactor>
    <text evidence="7">Binds 1 zinc ion per subunit.</text>
</comment>
<dbReference type="InterPro" id="IPR006026">
    <property type="entry name" value="Peptidase_Metallo"/>
</dbReference>
<evidence type="ECO:0000256" key="2">
    <source>
        <dbReference type="ARBA" id="ARBA00022723"/>
    </source>
</evidence>
<dbReference type="SUPFAM" id="SSF52058">
    <property type="entry name" value="L domain-like"/>
    <property type="match status" value="1"/>
</dbReference>
<dbReference type="InterPro" id="IPR001506">
    <property type="entry name" value="Peptidase_M12A"/>
</dbReference>
<keyword evidence="4 7" id="KW-0862">Zinc</keyword>
<dbReference type="SUPFAM" id="SSF89260">
    <property type="entry name" value="Collagen-binding domain"/>
    <property type="match status" value="1"/>
</dbReference>
<dbReference type="InterPro" id="IPR007280">
    <property type="entry name" value="Peptidase_C_arc/bac"/>
</dbReference>
<sequence length="716" mass="79594">MNNLPSILMFLVFSLFSTQLFSKSTAVNFFKGAPKVYVDKVEYYQLDDMLVPTKSTHAHKMDANVPSWTDGKVFYEFAPDVTVENRQNFVEATEIWTSIANLEFIERTNEVNYIYITNDNKNYATVGMAGGKQTLAMVSWGTRYVIVHELGHSLGMWHEQMRSDRDDYVTINIDNVDPDQRYNFTKRNTNNLADYDYQSVMHYGQFAWTQNSLPTISVKPGNEKYTPILGQTSYISAGDQLAAARTYGAVTLNIPDAAFKSFLVAQFDANGDGEIDSIEAALVTEIQTPGNGEITSIEGIQHFRGLKSLVVANENISSIEQRLPPALEYLDISNNMFSEINTAWSFPPLMNSIQAFGNPLDVYSCEAVNFINATLNPGQILVSPTVDGTNIICDEQSANQLISGKPRLDQRNKGSRTYFINVPENVSELRVETTLFEGNLGGLMDVFVSYEKTPSSTSYEFSSTNEGNEESVLINNPQSGTWFITLQPNDRSFEYVNVTATLSNGTQTNNQLTNGVPKTGLSGDQGDSLAFEMIVPENASNLRFELSGGSGDGDLYVRFAAEPTSSVYDCRPWKNGNNETCSFNTPQVGTYYVSVYGYSQFDNVQLLATYDEVSIPQGDSVEYNNISDNQGGWKYFALDIPDGMTKLTVTITEGSGDADLYVRQNNQPTTSQFICRPYKTGNEESCTFTNPAASTWYVGVRAYSNYSGLTLKAVWE</sequence>
<gene>
    <name evidence="10" type="ORF">Q9312_08365</name>
</gene>
<accession>A0AA51X8F4</accession>
<dbReference type="GO" id="GO:0006508">
    <property type="term" value="P:proteolysis"/>
    <property type="evidence" value="ECO:0007669"/>
    <property type="project" value="UniProtKB-KW"/>
</dbReference>
<feature type="chain" id="PRO_5041412314" evidence="8">
    <location>
        <begin position="23"/>
        <end position="716"/>
    </location>
</feature>
<comment type="caution">
    <text evidence="7">Lacks conserved residue(s) required for the propagation of feature annotation.</text>
</comment>
<reference evidence="10 11" key="1">
    <citation type="submission" date="2023-08" db="EMBL/GenBank/DDBJ databases">
        <title>Pleionea litopenaei sp. nov., isolated from stomach of juvenile Litopenaeus vannamei.</title>
        <authorList>
            <person name="Rho A.M."/>
            <person name="Hwang C.Y."/>
        </authorList>
    </citation>
    <scope>NUCLEOTIDE SEQUENCE [LARGE SCALE GENOMIC DNA]</scope>
    <source>
        <strain evidence="10 11">HL-JVS1</strain>
    </source>
</reference>
<evidence type="ECO:0000256" key="6">
    <source>
        <dbReference type="ARBA" id="ARBA00023145"/>
    </source>
</evidence>
<evidence type="ECO:0000256" key="3">
    <source>
        <dbReference type="ARBA" id="ARBA00022801"/>
    </source>
</evidence>
<dbReference type="KEGG" id="plei:Q9312_08365"/>
<evidence type="ECO:0000313" key="11">
    <source>
        <dbReference type="Proteomes" id="UP001239782"/>
    </source>
</evidence>
<dbReference type="PANTHER" id="PTHR10127">
    <property type="entry name" value="DISCOIDIN, CUB, EGF, LAMININ , AND ZINC METALLOPROTEASE DOMAIN CONTAINING"/>
    <property type="match status" value="1"/>
</dbReference>
<evidence type="ECO:0000256" key="7">
    <source>
        <dbReference type="PROSITE-ProRule" id="PRU01211"/>
    </source>
</evidence>
<dbReference type="PROSITE" id="PS51864">
    <property type="entry name" value="ASTACIN"/>
    <property type="match status" value="1"/>
</dbReference>
<evidence type="ECO:0000256" key="1">
    <source>
        <dbReference type="ARBA" id="ARBA00022670"/>
    </source>
</evidence>
<evidence type="ECO:0000256" key="4">
    <source>
        <dbReference type="ARBA" id="ARBA00022833"/>
    </source>
</evidence>
<dbReference type="FunFam" id="2.60.120.380:FF:000013">
    <property type="entry name" value="Alkaline serine protease"/>
    <property type="match status" value="1"/>
</dbReference>
<dbReference type="SMART" id="SM00235">
    <property type="entry name" value="ZnMc"/>
    <property type="match status" value="1"/>
</dbReference>
<dbReference type="RefSeq" id="WP_309204135.1">
    <property type="nucleotide sequence ID" value="NZ_CP133548.1"/>
</dbReference>
<organism evidence="10 11">
    <name type="scientific">Pleionea litopenaei</name>
    <dbReference type="NCBI Taxonomy" id="3070815"/>
    <lineage>
        <taxon>Bacteria</taxon>
        <taxon>Pseudomonadati</taxon>
        <taxon>Pseudomonadota</taxon>
        <taxon>Gammaproteobacteria</taxon>
        <taxon>Oceanospirillales</taxon>
        <taxon>Pleioneaceae</taxon>
        <taxon>Pleionea</taxon>
    </lineage>
</organism>
<dbReference type="AlphaFoldDB" id="A0AA51X8F4"/>